<sequence>MGFKISKEDFKVYMNICPKIAWIFHSLDNMKTTKKLLENNIITIHGVTDEELEDDIDTSKFSFLDVFNKFYKDKNSIDDINIEKAIKDFESDPEFATLVPNNDSVEDGYLVGQAAIDYFKYKLIEENNKNKTDFSYKDFSEFSFEKSVILSKETLADNKIKYLFEPSFEYDNNSYKVKCDVLINNGNNHVVIIEFKASTKSKLEYFYDVLYQKYVLEKNGYIVDDVRVGLINPNYIRGSFENKTDLSESFDIYKDECPDYESEIEPFMDSFTLQDEKTSDIEYNKLIKIVSFLENTKVHPDFKSLINNIFNDTTNFNLEKIFSEMKRNFTNESFLMKNDCYSPKINYKTLSCSWVNKVCHHVVDYYDKNDYSIYDFSTFKSKAAKLYSEFGDEVNIMNIKDPSSDYYYIDNKEVFKQDQIRLINVIKSYIKSNKTDTSCFIDRDRLFEISELLNEYRYNEIYMYDFETVKWAIPKYNNSWSYQQIPFQYSMHSFLISDFDYRTGKGIKHKNFIADKQKDPRPEFWTNFIKDCFEFGPGVYVAYNKAFEKTVIKNAIMTYPSLAKPLKYIYANTIDLMEFFKKSKNNWLIYHPNFKGSYSIKKTQPALAPELSYKDLVINKGDVASKIFRQYLDNIISQDEYETMLRPYMLKYCDRDTLAMVALLQSILELINKHCIFEKGILKWKK</sequence>
<dbReference type="PATRIC" id="fig|216946.3.peg.812"/>
<dbReference type="KEGG" id="stur:STURON_00783"/>
<dbReference type="Proteomes" id="UP000067243">
    <property type="component" value="Chromosome"/>
</dbReference>
<evidence type="ECO:0000313" key="2">
    <source>
        <dbReference type="EMBL" id="AKU80029.1"/>
    </source>
</evidence>
<accession>A0A0K1P755</accession>
<name>A0A0K1P755_9MOLU</name>
<gene>
    <name evidence="2" type="ORF">STURON_00783</name>
</gene>
<dbReference type="RefSeq" id="WP_075048605.1">
    <property type="nucleotide sequence ID" value="NZ_CP012328.1"/>
</dbReference>
<dbReference type="AlphaFoldDB" id="A0A0K1P755"/>
<proteinExistence type="predicted"/>
<protein>
    <recommendedName>
        <fullName evidence="1">DUF2779 domain-containing protein</fullName>
    </recommendedName>
</protein>
<dbReference type="STRING" id="216946.STURO_v1c07800"/>
<dbReference type="EMBL" id="CP012328">
    <property type="protein sequence ID" value="AKU80029.1"/>
    <property type="molecule type" value="Genomic_DNA"/>
</dbReference>
<dbReference type="OrthoDB" id="9783873at2"/>
<dbReference type="InterPro" id="IPR021301">
    <property type="entry name" value="DUF2779"/>
</dbReference>
<feature type="domain" description="DUF2779" evidence="1">
    <location>
        <begin position="462"/>
        <end position="599"/>
    </location>
</feature>
<dbReference type="Pfam" id="PF11074">
    <property type="entry name" value="DUF2779"/>
    <property type="match status" value="1"/>
</dbReference>
<evidence type="ECO:0000259" key="1">
    <source>
        <dbReference type="Pfam" id="PF11074"/>
    </source>
</evidence>
<keyword evidence="3" id="KW-1185">Reference proteome</keyword>
<organism evidence="2 3">
    <name type="scientific">Spiroplasma turonicum</name>
    <dbReference type="NCBI Taxonomy" id="216946"/>
    <lineage>
        <taxon>Bacteria</taxon>
        <taxon>Bacillati</taxon>
        <taxon>Mycoplasmatota</taxon>
        <taxon>Mollicutes</taxon>
        <taxon>Entomoplasmatales</taxon>
        <taxon>Spiroplasmataceae</taxon>
        <taxon>Spiroplasma</taxon>
    </lineage>
</organism>
<reference evidence="2 3" key="1">
    <citation type="journal article" date="2015" name="Genome Announc.">
        <title>Complete Genome Sequence of Spiroplasma turonicum Strain Tab4cT, a Parasite of a Horse Fly, Haematopota sp. (Diptera: Tabanidae).</title>
        <authorList>
            <person name="Davis R.E."/>
            <person name="Shao J."/>
            <person name="Zhao Y."/>
            <person name="Gasparich G.E."/>
            <person name="Gaynor B.J."/>
            <person name="Donofrio N."/>
        </authorList>
    </citation>
    <scope>NUCLEOTIDE SEQUENCE [LARGE SCALE GENOMIC DNA]</scope>
    <source>
        <strain evidence="2 3">Tab4c</strain>
    </source>
</reference>
<evidence type="ECO:0000313" key="3">
    <source>
        <dbReference type="Proteomes" id="UP000067243"/>
    </source>
</evidence>